<dbReference type="AlphaFoldDB" id="A0A067F058"/>
<evidence type="ECO:0000313" key="1">
    <source>
        <dbReference type="EMBL" id="KDO60754.1"/>
    </source>
</evidence>
<dbReference type="EMBL" id="KK784930">
    <property type="protein sequence ID" value="KDO60753.1"/>
    <property type="molecule type" value="Genomic_DNA"/>
</dbReference>
<protein>
    <submittedName>
        <fullName evidence="1">Uncharacterized protein</fullName>
    </submittedName>
</protein>
<feature type="non-terminal residue" evidence="1">
    <location>
        <position position="1"/>
    </location>
</feature>
<evidence type="ECO:0000313" key="2">
    <source>
        <dbReference type="Proteomes" id="UP000027120"/>
    </source>
</evidence>
<organism evidence="1 2">
    <name type="scientific">Citrus sinensis</name>
    <name type="common">Sweet orange</name>
    <name type="synonym">Citrus aurantium var. sinensis</name>
    <dbReference type="NCBI Taxonomy" id="2711"/>
    <lineage>
        <taxon>Eukaryota</taxon>
        <taxon>Viridiplantae</taxon>
        <taxon>Streptophyta</taxon>
        <taxon>Embryophyta</taxon>
        <taxon>Tracheophyta</taxon>
        <taxon>Spermatophyta</taxon>
        <taxon>Magnoliopsida</taxon>
        <taxon>eudicotyledons</taxon>
        <taxon>Gunneridae</taxon>
        <taxon>Pentapetalae</taxon>
        <taxon>rosids</taxon>
        <taxon>malvids</taxon>
        <taxon>Sapindales</taxon>
        <taxon>Rutaceae</taxon>
        <taxon>Aurantioideae</taxon>
        <taxon>Citrus</taxon>
    </lineage>
</organism>
<dbReference type="EMBL" id="KK784930">
    <property type="protein sequence ID" value="KDO60754.1"/>
    <property type="molecule type" value="Genomic_DNA"/>
</dbReference>
<accession>A0A067F058</accession>
<name>A0A067F058_CITSI</name>
<proteinExistence type="predicted"/>
<dbReference type="Proteomes" id="UP000027120">
    <property type="component" value="Unassembled WGS sequence"/>
</dbReference>
<gene>
    <name evidence="1" type="ORF">CISIN_1g0005462mg</name>
</gene>
<reference evidence="1 2" key="1">
    <citation type="submission" date="2014-04" db="EMBL/GenBank/DDBJ databases">
        <authorList>
            <consortium name="International Citrus Genome Consortium"/>
            <person name="Gmitter F."/>
            <person name="Chen C."/>
            <person name="Farmerie W."/>
            <person name="Harkins T."/>
            <person name="Desany B."/>
            <person name="Mohiuddin M."/>
            <person name="Kodira C."/>
            <person name="Borodovsky M."/>
            <person name="Lomsadze A."/>
            <person name="Burns P."/>
            <person name="Jenkins J."/>
            <person name="Prochnik S."/>
            <person name="Shu S."/>
            <person name="Chapman J."/>
            <person name="Pitluck S."/>
            <person name="Schmutz J."/>
            <person name="Rokhsar D."/>
        </authorList>
    </citation>
    <scope>NUCLEOTIDE SEQUENCE</scope>
</reference>
<keyword evidence="2" id="KW-1185">Reference proteome</keyword>
<sequence length="44" mass="5346">YPVELFCRHQTSGYAFFDQCSWYLESGQCLYLQKEWVQALQEHL</sequence>